<accession>A0A223P0Y0</accession>
<dbReference type="EMBL" id="CP022743">
    <property type="protein sequence ID" value="ASU35736.1"/>
    <property type="molecule type" value="Genomic_DNA"/>
</dbReference>
<proteinExistence type="predicted"/>
<evidence type="ECO:0000313" key="2">
    <source>
        <dbReference type="Proteomes" id="UP000215002"/>
    </source>
</evidence>
<gene>
    <name evidence="1" type="ORF">MuYL_3851</name>
</gene>
<dbReference type="GO" id="GO:0006508">
    <property type="term" value="P:proteolysis"/>
    <property type="evidence" value="ECO:0007669"/>
    <property type="project" value="UniProtKB-KW"/>
</dbReference>
<protein>
    <submittedName>
        <fullName evidence="1">Zn-dependent protease with chaperone function</fullName>
    </submittedName>
</protein>
<dbReference type="GO" id="GO:0008233">
    <property type="term" value="F:peptidase activity"/>
    <property type="evidence" value="ECO:0007669"/>
    <property type="project" value="UniProtKB-KW"/>
</dbReference>
<sequence length="61" mass="7162">MVPKNHQGRCLQAKLIYYHEPTYDNKSIGEFNKAIDAYISSILKRNFEIKKDLLTFQIGMK</sequence>
<reference evidence="1 2" key="1">
    <citation type="submission" date="2017-08" db="EMBL/GenBank/DDBJ databases">
        <title>Complete genome sequence of Mucilaginibacter sp. strain BJC16-A31.</title>
        <authorList>
            <consortium name="Henan University of Science and Technology"/>
            <person name="You X."/>
        </authorList>
    </citation>
    <scope>NUCLEOTIDE SEQUENCE [LARGE SCALE GENOMIC DNA]</scope>
    <source>
        <strain evidence="1 2">BJC16-A31</strain>
    </source>
</reference>
<keyword evidence="1" id="KW-0645">Protease</keyword>
<name>A0A223P0Y0_9SPHI</name>
<organism evidence="1 2">
    <name type="scientific">Mucilaginibacter xinganensis</name>
    <dbReference type="NCBI Taxonomy" id="1234841"/>
    <lineage>
        <taxon>Bacteria</taxon>
        <taxon>Pseudomonadati</taxon>
        <taxon>Bacteroidota</taxon>
        <taxon>Sphingobacteriia</taxon>
        <taxon>Sphingobacteriales</taxon>
        <taxon>Sphingobacteriaceae</taxon>
        <taxon>Mucilaginibacter</taxon>
    </lineage>
</organism>
<evidence type="ECO:0000313" key="1">
    <source>
        <dbReference type="EMBL" id="ASU35736.1"/>
    </source>
</evidence>
<keyword evidence="2" id="KW-1185">Reference proteome</keyword>
<dbReference type="AlphaFoldDB" id="A0A223P0Y0"/>
<dbReference type="KEGG" id="muc:MuYL_3851"/>
<dbReference type="Proteomes" id="UP000215002">
    <property type="component" value="Chromosome"/>
</dbReference>
<keyword evidence="1" id="KW-0378">Hydrolase</keyword>